<evidence type="ECO:0000256" key="4">
    <source>
        <dbReference type="ARBA" id="ARBA00022741"/>
    </source>
</evidence>
<dbReference type="PANTHER" id="PTHR11059">
    <property type="entry name" value="DNA REPAIR PROTEIN RECN"/>
    <property type="match status" value="1"/>
</dbReference>
<dbReference type="SUPFAM" id="SSF52540">
    <property type="entry name" value="P-loop containing nucleoside triphosphate hydrolases"/>
    <property type="match status" value="2"/>
</dbReference>
<dbReference type="InterPro" id="IPR004604">
    <property type="entry name" value="DNA_recomb/repair_RecN"/>
</dbReference>
<dbReference type="Gene3D" id="3.40.50.300">
    <property type="entry name" value="P-loop containing nucleotide triphosphate hydrolases"/>
    <property type="match status" value="2"/>
</dbReference>
<dbReference type="STRING" id="360411.AC812_05900"/>
<dbReference type="AlphaFoldDB" id="A0A0N8GN13"/>
<accession>A0A0N8GN13</accession>
<dbReference type="PANTHER" id="PTHR11059:SF0">
    <property type="entry name" value="DNA REPAIR PROTEIN RECN"/>
    <property type="match status" value="1"/>
</dbReference>
<feature type="coiled-coil region" evidence="10">
    <location>
        <begin position="334"/>
        <end position="375"/>
    </location>
</feature>
<dbReference type="FunFam" id="3.40.50.300:FF:000356">
    <property type="entry name" value="DNA repair protein RecN"/>
    <property type="match status" value="1"/>
</dbReference>
<keyword evidence="4" id="KW-0547">Nucleotide-binding</keyword>
<dbReference type="GO" id="GO:0006310">
    <property type="term" value="P:DNA recombination"/>
    <property type="evidence" value="ECO:0007669"/>
    <property type="project" value="InterPro"/>
</dbReference>
<dbReference type="RefSeq" id="WP_061912909.1">
    <property type="nucleotide sequence ID" value="NZ_DF967971.1"/>
</dbReference>
<dbReference type="InterPro" id="IPR027417">
    <property type="entry name" value="P-loop_NTPase"/>
</dbReference>
<evidence type="ECO:0000313" key="13">
    <source>
        <dbReference type="Proteomes" id="UP000050514"/>
    </source>
</evidence>
<sequence>MLSEIRIQNFAIIQSLELTLQAGLTTFTGETGAGKSIILDAITAVLGGRAEPAFIRAGAERASVEALFLIPSSNRQAILDLLRREDLLEDEETILISREIRQNGRSTARINGHSVSISLLRELGSYLVDIHGQSEHLSLLNVRQHLNLLDRFAGSQETLTAYQQIYRELRRTQKDLENLRQSEQDAARRTDLLEYQAREIEEARLQPGEEETLRQERNRLANAENLSSLAQEALSLLDEGLPDTPALTDLLGQVITALEGLARIDPDQNRLAEQALAVNDTLAEISRELRRYLDTIEFNPRRLEQVEERLDLIHRLKRKYGGSIEAVLEFARSARQELETIAHATERIAELEEKEKALRQQLAELAARLSHIRQSAAAQLAGAVEAELADLSMAGARFSVDLHNQPDPQGLSLNGGDDRLAFDESGVDRVEFLIAPNPGEGLKPLVKIASGGETSRLMLALKRVLTQADAIPTLIFDEIDQGIGGRVGAVVGEKLWLLARQHQVLCVTHLPQLAAFGDQHFSVRKEVEGGRTSTRVELLEGEARLIELAQMLGAVTQVNLNAARETLQMAQARALQLAGRLV</sequence>
<dbReference type="GO" id="GO:0005524">
    <property type="term" value="F:ATP binding"/>
    <property type="evidence" value="ECO:0007669"/>
    <property type="project" value="UniProtKB-KW"/>
</dbReference>
<keyword evidence="7 9" id="KW-0234">DNA repair</keyword>
<evidence type="ECO:0000256" key="6">
    <source>
        <dbReference type="ARBA" id="ARBA00022840"/>
    </source>
</evidence>
<dbReference type="GO" id="GO:0006281">
    <property type="term" value="P:DNA repair"/>
    <property type="evidence" value="ECO:0007669"/>
    <property type="project" value="UniProtKB-KW"/>
</dbReference>
<evidence type="ECO:0000256" key="8">
    <source>
        <dbReference type="ARBA" id="ARBA00033408"/>
    </source>
</evidence>
<evidence type="ECO:0000256" key="1">
    <source>
        <dbReference type="ARBA" id="ARBA00003618"/>
    </source>
</evidence>
<proteinExistence type="inferred from homology"/>
<evidence type="ECO:0000256" key="3">
    <source>
        <dbReference type="ARBA" id="ARBA00021315"/>
    </source>
</evidence>
<dbReference type="NCBIfam" id="NF008121">
    <property type="entry name" value="PRK10869.1"/>
    <property type="match status" value="1"/>
</dbReference>
<reference evidence="12 13" key="1">
    <citation type="submission" date="2015-07" db="EMBL/GenBank/DDBJ databases">
        <title>Draft genome of Bellilinea caldifistulae DSM 17877.</title>
        <authorList>
            <person name="Hemp J."/>
            <person name="Ward L.M."/>
            <person name="Pace L.A."/>
            <person name="Fischer W.W."/>
        </authorList>
    </citation>
    <scope>NUCLEOTIDE SEQUENCE [LARGE SCALE GENOMIC DNA]</scope>
    <source>
        <strain evidence="12 13">GOMI-1</strain>
    </source>
</reference>
<dbReference type="PATRIC" id="fig|360411.5.peg.296"/>
<keyword evidence="13" id="KW-1185">Reference proteome</keyword>
<evidence type="ECO:0000256" key="2">
    <source>
        <dbReference type="ARBA" id="ARBA00009441"/>
    </source>
</evidence>
<name>A0A0N8GN13_9CHLR</name>
<evidence type="ECO:0000256" key="9">
    <source>
        <dbReference type="PIRNR" id="PIRNR003128"/>
    </source>
</evidence>
<feature type="domain" description="RecF/RecN/SMC N-terminal" evidence="11">
    <location>
        <begin position="1"/>
        <end position="526"/>
    </location>
</feature>
<keyword evidence="10" id="KW-0175">Coiled coil</keyword>
<dbReference type="InterPro" id="IPR003395">
    <property type="entry name" value="RecF/RecN/SMC_N"/>
</dbReference>
<dbReference type="GO" id="GO:0043590">
    <property type="term" value="C:bacterial nucleoid"/>
    <property type="evidence" value="ECO:0007669"/>
    <property type="project" value="TreeGrafter"/>
</dbReference>
<feature type="coiled-coil region" evidence="10">
    <location>
        <begin position="159"/>
        <end position="189"/>
    </location>
</feature>
<dbReference type="NCBIfam" id="TIGR00634">
    <property type="entry name" value="recN"/>
    <property type="match status" value="1"/>
</dbReference>
<keyword evidence="5 9" id="KW-0227">DNA damage</keyword>
<protein>
    <recommendedName>
        <fullName evidence="3 9">DNA repair protein RecN</fullName>
    </recommendedName>
    <alternativeName>
        <fullName evidence="8 9">Recombination protein N</fullName>
    </alternativeName>
</protein>
<evidence type="ECO:0000313" key="12">
    <source>
        <dbReference type="EMBL" id="KPL76818.1"/>
    </source>
</evidence>
<evidence type="ECO:0000256" key="10">
    <source>
        <dbReference type="SAM" id="Coils"/>
    </source>
</evidence>
<dbReference type="Pfam" id="PF02463">
    <property type="entry name" value="SMC_N"/>
    <property type="match status" value="1"/>
</dbReference>
<dbReference type="CDD" id="cd03241">
    <property type="entry name" value="ABC_RecN"/>
    <property type="match status" value="2"/>
</dbReference>
<gene>
    <name evidence="12" type="ORF">AC812_05900</name>
</gene>
<dbReference type="OrthoDB" id="9806954at2"/>
<dbReference type="Proteomes" id="UP000050514">
    <property type="component" value="Unassembled WGS sequence"/>
</dbReference>
<keyword evidence="6" id="KW-0067">ATP-binding</keyword>
<comment type="caution">
    <text evidence="12">The sequence shown here is derived from an EMBL/GenBank/DDBJ whole genome shotgun (WGS) entry which is preliminary data.</text>
</comment>
<evidence type="ECO:0000256" key="5">
    <source>
        <dbReference type="ARBA" id="ARBA00022763"/>
    </source>
</evidence>
<comment type="function">
    <text evidence="1 9">May be involved in recombinational repair of damaged DNA.</text>
</comment>
<dbReference type="GO" id="GO:0009432">
    <property type="term" value="P:SOS response"/>
    <property type="evidence" value="ECO:0007669"/>
    <property type="project" value="TreeGrafter"/>
</dbReference>
<dbReference type="PIRSF" id="PIRSF003128">
    <property type="entry name" value="RecN"/>
    <property type="match status" value="1"/>
</dbReference>
<dbReference type="FunFam" id="3.40.50.300:FF:000319">
    <property type="entry name" value="DNA repair protein RecN"/>
    <property type="match status" value="1"/>
</dbReference>
<evidence type="ECO:0000256" key="7">
    <source>
        <dbReference type="ARBA" id="ARBA00023204"/>
    </source>
</evidence>
<evidence type="ECO:0000259" key="11">
    <source>
        <dbReference type="Pfam" id="PF02463"/>
    </source>
</evidence>
<comment type="similarity">
    <text evidence="2 9">Belongs to the RecN family.</text>
</comment>
<organism evidence="12 13">
    <name type="scientific">Bellilinea caldifistulae</name>
    <dbReference type="NCBI Taxonomy" id="360411"/>
    <lineage>
        <taxon>Bacteria</taxon>
        <taxon>Bacillati</taxon>
        <taxon>Chloroflexota</taxon>
        <taxon>Anaerolineae</taxon>
        <taxon>Anaerolineales</taxon>
        <taxon>Anaerolineaceae</taxon>
        <taxon>Bellilinea</taxon>
    </lineage>
</organism>
<dbReference type="EMBL" id="LGHJ01000011">
    <property type="protein sequence ID" value="KPL76818.1"/>
    <property type="molecule type" value="Genomic_DNA"/>
</dbReference>